<dbReference type="RefSeq" id="WP_037439444.1">
    <property type="nucleotide sequence ID" value="NZ_JPEO01000001.1"/>
</dbReference>
<dbReference type="InterPro" id="IPR051316">
    <property type="entry name" value="Zinc-reg_GTPase_activator"/>
</dbReference>
<organism evidence="2 3">
    <name type="scientific">Shewanella mangrovi</name>
    <dbReference type="NCBI Taxonomy" id="1515746"/>
    <lineage>
        <taxon>Bacteria</taxon>
        <taxon>Pseudomonadati</taxon>
        <taxon>Pseudomonadota</taxon>
        <taxon>Gammaproteobacteria</taxon>
        <taxon>Alteromonadales</taxon>
        <taxon>Shewanellaceae</taxon>
        <taxon>Shewanella</taxon>
    </lineage>
</organism>
<reference evidence="2 3" key="1">
    <citation type="submission" date="2014-06" db="EMBL/GenBank/DDBJ databases">
        <title>Shewanella sp. YQH10.</title>
        <authorList>
            <person name="Liu Y."/>
            <person name="Zeng R."/>
        </authorList>
    </citation>
    <scope>NUCLEOTIDE SEQUENCE [LARGE SCALE GENOMIC DNA]</scope>
    <source>
        <strain evidence="2 3">YQH10</strain>
    </source>
</reference>
<dbReference type="STRING" id="1515746.HR45_02320"/>
<dbReference type="GO" id="GO:0005737">
    <property type="term" value="C:cytoplasm"/>
    <property type="evidence" value="ECO:0007669"/>
    <property type="project" value="TreeGrafter"/>
</dbReference>
<dbReference type="Proteomes" id="UP000029264">
    <property type="component" value="Unassembled WGS sequence"/>
</dbReference>
<dbReference type="EMBL" id="JPEO01000001">
    <property type="protein sequence ID" value="KFZ39245.1"/>
    <property type="molecule type" value="Genomic_DNA"/>
</dbReference>
<dbReference type="SUPFAM" id="SSF52540">
    <property type="entry name" value="P-loop containing nucleoside triphosphate hydrolases"/>
    <property type="match status" value="1"/>
</dbReference>
<proteinExistence type="predicted"/>
<evidence type="ECO:0000259" key="1">
    <source>
        <dbReference type="Pfam" id="PF02492"/>
    </source>
</evidence>
<comment type="caution">
    <text evidence="2">The sequence shown here is derived from an EMBL/GenBank/DDBJ whole genome shotgun (WGS) entry which is preliminary data.</text>
</comment>
<gene>
    <name evidence="2" type="ORF">HR45_02320</name>
</gene>
<name>A0A094JH02_9GAMM</name>
<dbReference type="AlphaFoldDB" id="A0A094JH02"/>
<evidence type="ECO:0000313" key="2">
    <source>
        <dbReference type="EMBL" id="KFZ39245.1"/>
    </source>
</evidence>
<dbReference type="eggNOG" id="COG0523">
    <property type="taxonomic scope" value="Bacteria"/>
</dbReference>
<dbReference type="Pfam" id="PF02492">
    <property type="entry name" value="cobW"/>
    <property type="match status" value="1"/>
</dbReference>
<evidence type="ECO:0000313" key="3">
    <source>
        <dbReference type="Proteomes" id="UP000029264"/>
    </source>
</evidence>
<dbReference type="PANTHER" id="PTHR13748:SF46">
    <property type="entry name" value="ZINC CHAPERONE YEIR"/>
    <property type="match status" value="1"/>
</dbReference>
<dbReference type="CDD" id="cd03112">
    <property type="entry name" value="CobW-like"/>
    <property type="match status" value="1"/>
</dbReference>
<accession>A0A094JH02</accession>
<sequence length="351" mass="38782">MILANIPTNVITGFLGAGKTTFIQALLKAKPEHETWAILVNEFGEIGIDASLMQGSDSVVIREVAGGCLCCAAGVPLQVAVTQLLAKAKPQRLVIEPTGLGHPQQIMQVLASSQFQQVLTLQSSCCVVDPRSLQDKRYREHETFLGQLASSDICLLSKADLWSDSLNVAAALALLPTELVPATRYQWSREQAIDNALLERLMQPSDVVKRQQSQPKMRRSASLMSTNVTTGLGVAIPSDDGVETSFDELGIIFKQQQAEGHFSYGWRFSADWAFAFQALMQWIESQPCERLKAVMITDEGIIAVNRLQQEMTLAEVDDAMESRLEIISQCSLDVEVLHQSLIQCRWLESYL</sequence>
<dbReference type="InterPro" id="IPR003495">
    <property type="entry name" value="CobW/HypB/UreG_nucleotide-bd"/>
</dbReference>
<protein>
    <recommendedName>
        <fullName evidence="1">CobW/HypB/UreG nucleotide-binding domain-containing protein</fullName>
    </recommendedName>
</protein>
<dbReference type="Gene3D" id="3.40.50.300">
    <property type="entry name" value="P-loop containing nucleotide triphosphate hydrolases"/>
    <property type="match status" value="1"/>
</dbReference>
<feature type="domain" description="CobW/HypB/UreG nucleotide-binding" evidence="1">
    <location>
        <begin position="7"/>
        <end position="167"/>
    </location>
</feature>
<keyword evidence="3" id="KW-1185">Reference proteome</keyword>
<dbReference type="InterPro" id="IPR027417">
    <property type="entry name" value="P-loop_NTPase"/>
</dbReference>
<dbReference type="PANTHER" id="PTHR13748">
    <property type="entry name" value="COBW-RELATED"/>
    <property type="match status" value="1"/>
</dbReference>
<dbReference type="OrthoDB" id="9808822at2"/>